<keyword evidence="17" id="KW-1185">Reference proteome</keyword>
<evidence type="ECO:0000256" key="2">
    <source>
        <dbReference type="ARBA" id="ARBA00002790"/>
    </source>
</evidence>
<dbReference type="InterPro" id="IPR001269">
    <property type="entry name" value="DUS_fam"/>
</dbReference>
<dbReference type="InterPro" id="IPR024036">
    <property type="entry name" value="tRNA-dHydroUridine_Synthase_C"/>
</dbReference>
<keyword evidence="8" id="KW-0694">RNA-binding</keyword>
<dbReference type="PANTHER" id="PTHR45846">
    <property type="entry name" value="TRNA-DIHYDROURIDINE(47) SYNTHASE [NAD(P)(+)]-LIKE"/>
    <property type="match status" value="1"/>
</dbReference>
<dbReference type="InterPro" id="IPR013785">
    <property type="entry name" value="Aldolase_TIM"/>
</dbReference>
<evidence type="ECO:0000256" key="11">
    <source>
        <dbReference type="ARBA" id="ARBA00048802"/>
    </source>
</evidence>
<dbReference type="GO" id="GO:0000049">
    <property type="term" value="F:tRNA binding"/>
    <property type="evidence" value="ECO:0007669"/>
    <property type="project" value="UniProtKB-KW"/>
</dbReference>
<evidence type="ECO:0000256" key="12">
    <source>
        <dbReference type="PIRNR" id="PIRNR006621"/>
    </source>
</evidence>
<feature type="active site" description="Proton donor" evidence="13">
    <location>
        <position position="115"/>
    </location>
</feature>
<dbReference type="PANTHER" id="PTHR45846:SF1">
    <property type="entry name" value="TRNA-DIHYDROURIDINE(47) SYNTHASE [NAD(P)(+)]-LIKE"/>
    <property type="match status" value="1"/>
</dbReference>
<dbReference type="Gene3D" id="1.10.1200.80">
    <property type="entry name" value="Putative flavin oxidoreducatase, domain 2"/>
    <property type="match status" value="1"/>
</dbReference>
<dbReference type="GO" id="GO:0017150">
    <property type="term" value="F:tRNA dihydrouridine synthase activity"/>
    <property type="evidence" value="ECO:0007669"/>
    <property type="project" value="InterPro"/>
</dbReference>
<dbReference type="Pfam" id="PF01207">
    <property type="entry name" value="Dus"/>
    <property type="match status" value="1"/>
</dbReference>
<feature type="binding site" evidence="14">
    <location>
        <position position="154"/>
    </location>
    <ligand>
        <name>FMN</name>
        <dbReference type="ChEBI" id="CHEBI:58210"/>
    </ligand>
</feature>
<dbReference type="InterPro" id="IPR035587">
    <property type="entry name" value="DUS-like_FMN-bd"/>
</dbReference>
<evidence type="ECO:0000256" key="13">
    <source>
        <dbReference type="PIRSR" id="PIRSR006621-1"/>
    </source>
</evidence>
<feature type="binding site" evidence="14">
    <location>
        <position position="85"/>
    </location>
    <ligand>
        <name>FMN</name>
        <dbReference type="ChEBI" id="CHEBI:58210"/>
    </ligand>
</feature>
<proteinExistence type="inferred from homology"/>
<keyword evidence="6 12" id="KW-0819">tRNA processing</keyword>
<dbReference type="InterPro" id="IPR018517">
    <property type="entry name" value="tRNA_hU_synthase_CS"/>
</dbReference>
<dbReference type="InterPro" id="IPR004652">
    <property type="entry name" value="DusB-like"/>
</dbReference>
<protein>
    <recommendedName>
        <fullName evidence="12">tRNA-dihydrouridine synthase</fullName>
        <ecNumber evidence="12">1.3.1.-</ecNumber>
    </recommendedName>
</protein>
<dbReference type="EMBL" id="BMYV01000001">
    <property type="protein sequence ID" value="GGX57990.1"/>
    <property type="molecule type" value="Genomic_DNA"/>
</dbReference>
<dbReference type="CDD" id="cd02801">
    <property type="entry name" value="DUS_like_FMN"/>
    <property type="match status" value="1"/>
</dbReference>
<accession>A0A918NCR6</accession>
<keyword evidence="7" id="KW-0521">NADP</keyword>
<dbReference type="Gene3D" id="3.20.20.70">
    <property type="entry name" value="Aldolase class I"/>
    <property type="match status" value="1"/>
</dbReference>
<feature type="binding site" evidence="14">
    <location>
        <begin position="239"/>
        <end position="240"/>
    </location>
    <ligand>
        <name>FMN</name>
        <dbReference type="ChEBI" id="CHEBI:58210"/>
    </ligand>
</feature>
<comment type="cofactor">
    <cofactor evidence="1 12 14">
        <name>FMN</name>
        <dbReference type="ChEBI" id="CHEBI:58210"/>
    </cofactor>
</comment>
<evidence type="ECO:0000256" key="1">
    <source>
        <dbReference type="ARBA" id="ARBA00001917"/>
    </source>
</evidence>
<organism evidence="16 17">
    <name type="scientific">Litorimonas cladophorae</name>
    <dbReference type="NCBI Taxonomy" id="1220491"/>
    <lineage>
        <taxon>Bacteria</taxon>
        <taxon>Pseudomonadati</taxon>
        <taxon>Pseudomonadota</taxon>
        <taxon>Alphaproteobacteria</taxon>
        <taxon>Maricaulales</taxon>
        <taxon>Robiginitomaculaceae</taxon>
    </lineage>
</organism>
<keyword evidence="9 12" id="KW-0560">Oxidoreductase</keyword>
<evidence type="ECO:0000256" key="4">
    <source>
        <dbReference type="ARBA" id="ARBA00022630"/>
    </source>
</evidence>
<feature type="binding site" evidence="14">
    <location>
        <position position="184"/>
    </location>
    <ligand>
        <name>FMN</name>
        <dbReference type="ChEBI" id="CHEBI:58210"/>
    </ligand>
</feature>
<reference evidence="16 17" key="1">
    <citation type="journal article" date="2014" name="Int. J. Syst. Evol. Microbiol.">
        <title>Complete genome sequence of Corynebacterium casei LMG S-19264T (=DSM 44701T), isolated from a smear-ripened cheese.</title>
        <authorList>
            <consortium name="US DOE Joint Genome Institute (JGI-PGF)"/>
            <person name="Walter F."/>
            <person name="Albersmeier A."/>
            <person name="Kalinowski J."/>
            <person name="Ruckert C."/>
        </authorList>
    </citation>
    <scope>NUCLEOTIDE SEQUENCE [LARGE SCALE GENOMIC DNA]</scope>
    <source>
        <strain evidence="16 17">KCTC 23968</strain>
    </source>
</reference>
<keyword evidence="3" id="KW-0820">tRNA-binding</keyword>
<name>A0A918NCR6_9PROT</name>
<dbReference type="NCBIfam" id="TIGR00737">
    <property type="entry name" value="nifR3_yhdG"/>
    <property type="match status" value="1"/>
</dbReference>
<comment type="caution">
    <text evidence="16">The sequence shown here is derived from an EMBL/GenBank/DDBJ whole genome shotgun (WGS) entry which is preliminary data.</text>
</comment>
<evidence type="ECO:0000256" key="3">
    <source>
        <dbReference type="ARBA" id="ARBA00022555"/>
    </source>
</evidence>
<keyword evidence="4 12" id="KW-0285">Flavoprotein</keyword>
<comment type="catalytic activity">
    <reaction evidence="11">
        <text>a 5,6-dihydrouridine in tRNA + NAD(+) = a uridine in tRNA + NADH + H(+)</text>
        <dbReference type="Rhea" id="RHEA:54452"/>
        <dbReference type="Rhea" id="RHEA-COMP:13339"/>
        <dbReference type="Rhea" id="RHEA-COMP:13887"/>
        <dbReference type="ChEBI" id="CHEBI:15378"/>
        <dbReference type="ChEBI" id="CHEBI:57540"/>
        <dbReference type="ChEBI" id="CHEBI:57945"/>
        <dbReference type="ChEBI" id="CHEBI:65315"/>
        <dbReference type="ChEBI" id="CHEBI:74443"/>
    </reaction>
</comment>
<evidence type="ECO:0000256" key="9">
    <source>
        <dbReference type="ARBA" id="ARBA00023002"/>
    </source>
</evidence>
<evidence type="ECO:0000313" key="16">
    <source>
        <dbReference type="EMBL" id="GGX57990.1"/>
    </source>
</evidence>
<dbReference type="AlphaFoldDB" id="A0A918NCR6"/>
<dbReference type="Proteomes" id="UP000600865">
    <property type="component" value="Unassembled WGS sequence"/>
</dbReference>
<evidence type="ECO:0000256" key="10">
    <source>
        <dbReference type="ARBA" id="ARBA00048205"/>
    </source>
</evidence>
<feature type="domain" description="DUS-like FMN-binding" evidence="15">
    <location>
        <begin position="29"/>
        <end position="334"/>
    </location>
</feature>
<evidence type="ECO:0000256" key="14">
    <source>
        <dbReference type="PIRSR" id="PIRSR006621-2"/>
    </source>
</evidence>
<evidence type="ECO:0000313" key="17">
    <source>
        <dbReference type="Proteomes" id="UP000600865"/>
    </source>
</evidence>
<evidence type="ECO:0000256" key="7">
    <source>
        <dbReference type="ARBA" id="ARBA00022857"/>
    </source>
</evidence>
<dbReference type="EC" id="1.3.1.-" evidence="12"/>
<comment type="catalytic activity">
    <reaction evidence="10">
        <text>a 5,6-dihydrouridine in tRNA + NADP(+) = a uridine in tRNA + NADPH + H(+)</text>
        <dbReference type="Rhea" id="RHEA:23624"/>
        <dbReference type="Rhea" id="RHEA-COMP:13339"/>
        <dbReference type="Rhea" id="RHEA-COMP:13887"/>
        <dbReference type="ChEBI" id="CHEBI:15378"/>
        <dbReference type="ChEBI" id="CHEBI:57783"/>
        <dbReference type="ChEBI" id="CHEBI:58349"/>
        <dbReference type="ChEBI" id="CHEBI:65315"/>
        <dbReference type="ChEBI" id="CHEBI:74443"/>
    </reaction>
</comment>
<evidence type="ECO:0000259" key="15">
    <source>
        <dbReference type="Pfam" id="PF01207"/>
    </source>
</evidence>
<evidence type="ECO:0000256" key="5">
    <source>
        <dbReference type="ARBA" id="ARBA00022643"/>
    </source>
</evidence>
<keyword evidence="14" id="KW-0547">Nucleotide-binding</keyword>
<comment type="function">
    <text evidence="2 12">Catalyzes the synthesis of 5,6-dihydrouridine (D), a modified base found in the D-loop of most tRNAs, via the reduction of the C5-C6 double bond in target uridines.</text>
</comment>
<comment type="similarity">
    <text evidence="12">Belongs to the dus family.</text>
</comment>
<evidence type="ECO:0000256" key="6">
    <source>
        <dbReference type="ARBA" id="ARBA00022694"/>
    </source>
</evidence>
<keyword evidence="5 12" id="KW-0288">FMN</keyword>
<dbReference type="PIRSF" id="PIRSF006621">
    <property type="entry name" value="Dus"/>
    <property type="match status" value="1"/>
</dbReference>
<dbReference type="PROSITE" id="PS01136">
    <property type="entry name" value="UPF0034"/>
    <property type="match status" value="1"/>
</dbReference>
<evidence type="ECO:0000256" key="8">
    <source>
        <dbReference type="ARBA" id="ARBA00022884"/>
    </source>
</evidence>
<dbReference type="SUPFAM" id="SSF51395">
    <property type="entry name" value="FMN-linked oxidoreductases"/>
    <property type="match status" value="1"/>
</dbReference>
<sequence>MQDGKTAYAGSMANLIHIGKHALRSRVLIAPMSGITDLPFRKVLHHFQPGLVVSEMVASERLVAGDAENLAKASGEGIVDPLSIQLIGRDPHWMAEGAKACAAAGADIIDINMGCPARKVTGTQAGSALMREPKLALEIIKAVVEAVDVPVTLKMRLGWDDNSLNAAEIAKAAEDMGVVMFVVHGRTRCQMYKGSADWAAVGSVVQAVDAPVFVNGDIFDGADALTAMAESGADGVMVGRSLVGRPWDIAEIRAAVDGGTIRVPDAQEKADVAVAHYRDMVDFYPKAKGIRFARKHLAGYCDNAGLASDDPLRVEICQGLEPDKVASALSQAFTKIRVAA</sequence>
<dbReference type="GO" id="GO:0050660">
    <property type="term" value="F:flavin adenine dinucleotide binding"/>
    <property type="evidence" value="ECO:0007669"/>
    <property type="project" value="InterPro"/>
</dbReference>
<gene>
    <name evidence="16" type="primary">nifR3</name>
    <name evidence="16" type="ORF">GCM10011309_03910</name>
</gene>